<dbReference type="EMBL" id="CP042905">
    <property type="protein sequence ID" value="QEE17718.1"/>
    <property type="molecule type" value="Genomic_DNA"/>
</dbReference>
<accession>A0A5B9DEP3</accession>
<dbReference type="AlphaFoldDB" id="A0A5B9DEP3"/>
<name>A0A5B9DEP3_9ARCH</name>
<reference evidence="1" key="1">
    <citation type="journal article" date="2020" name="Nature">
        <title>Isolation of an archaeon at the prokaryote-eukaryote interface.</title>
        <authorList>
            <person name="Imachi H."/>
            <person name="Nobu M.K."/>
            <person name="Nakahara N."/>
            <person name="Morono Y."/>
            <person name="Ogawara M."/>
            <person name="Takaki Y."/>
            <person name="Takano Y."/>
            <person name="Uematsu K."/>
            <person name="Ikuta T."/>
            <person name="Ito M."/>
            <person name="Matsui Y."/>
            <person name="Miyazaki M."/>
            <person name="Murata K."/>
            <person name="Saito Y."/>
            <person name="Sakai S."/>
            <person name="Song C."/>
            <person name="Tasumi E."/>
            <person name="Yamanaka Y."/>
            <person name="Yamaguchi T."/>
            <person name="Kamagata Y."/>
            <person name="Tamaki H."/>
            <person name="Takai K."/>
        </authorList>
    </citation>
    <scope>NUCLEOTIDE SEQUENCE [LARGE SCALE GENOMIC DNA]</scope>
    <source>
        <strain evidence="1">MK-D1</strain>
    </source>
</reference>
<gene>
    <name evidence="1" type="ORF">DSAG12_03556</name>
</gene>
<protein>
    <submittedName>
        <fullName evidence="1">Uncharacterized protein</fullName>
    </submittedName>
</protein>
<proteinExistence type="predicted"/>
<evidence type="ECO:0000313" key="1">
    <source>
        <dbReference type="EMBL" id="QEE17718.1"/>
    </source>
</evidence>
<organism evidence="1">
    <name type="scientific">Promethearchaeum syntrophicum</name>
    <dbReference type="NCBI Taxonomy" id="2594042"/>
    <lineage>
        <taxon>Archaea</taxon>
        <taxon>Promethearchaeati</taxon>
        <taxon>Promethearchaeota</taxon>
        <taxon>Promethearchaeia</taxon>
        <taxon>Promethearchaeales</taxon>
        <taxon>Promethearchaeaceae</taxon>
        <taxon>Promethearchaeum</taxon>
    </lineage>
</organism>
<sequence>MEVEGGLDLESLNNTSITCRFPNQVGILLIILLPSS</sequence>